<keyword evidence="1" id="KW-1133">Transmembrane helix</keyword>
<comment type="caution">
    <text evidence="2">The sequence shown here is derived from an EMBL/GenBank/DDBJ whole genome shotgun (WGS) entry which is preliminary data.</text>
</comment>
<keyword evidence="3" id="KW-1185">Reference proteome</keyword>
<keyword evidence="1" id="KW-0812">Transmembrane</keyword>
<accession>A0A502CLR2</accession>
<evidence type="ECO:0000313" key="3">
    <source>
        <dbReference type="Proteomes" id="UP000317722"/>
    </source>
</evidence>
<dbReference type="EMBL" id="RCZM01000006">
    <property type="protein sequence ID" value="TPG13858.1"/>
    <property type="molecule type" value="Genomic_DNA"/>
</dbReference>
<feature type="transmembrane region" description="Helical" evidence="1">
    <location>
        <begin position="36"/>
        <end position="56"/>
    </location>
</feature>
<reference evidence="2 3" key="1">
    <citation type="journal article" date="2019" name="Environ. Microbiol.">
        <title>Species interactions and distinct microbial communities in high Arctic permafrost affected cryosols are associated with the CH4 and CO2 gas fluxes.</title>
        <authorList>
            <person name="Altshuler I."/>
            <person name="Hamel J."/>
            <person name="Turney S."/>
            <person name="Magnuson E."/>
            <person name="Levesque R."/>
            <person name="Greer C."/>
            <person name="Whyte L.G."/>
        </authorList>
    </citation>
    <scope>NUCLEOTIDE SEQUENCE [LARGE SCALE GENOMIC DNA]</scope>
    <source>
        <strain evidence="2 3">S9.3A</strain>
    </source>
</reference>
<dbReference type="RefSeq" id="WP_140742803.1">
    <property type="nucleotide sequence ID" value="NZ_RCZM01000006.1"/>
</dbReference>
<evidence type="ECO:0008006" key="4">
    <source>
        <dbReference type="Google" id="ProtNLM"/>
    </source>
</evidence>
<feature type="transmembrane region" description="Helical" evidence="1">
    <location>
        <begin position="62"/>
        <end position="79"/>
    </location>
</feature>
<name>A0A502CLR2_9MICO</name>
<keyword evidence="1" id="KW-0472">Membrane</keyword>
<feature type="transmembrane region" description="Helical" evidence="1">
    <location>
        <begin position="6"/>
        <end position="24"/>
    </location>
</feature>
<sequence length="143" mass="14441">MATATLLGVILVAAASVVFWAFVPQVGFPAGAGPRFLGGVALVYATGALLAVGLGLVLRSTAGALVSVIALVLVLPILLGNLPYDWAVTLSSLMPGSGAIFLIVGEGPSDDMTIASARLTMAAWAVAALVACGLRLMRSDAYR</sequence>
<organism evidence="2 3">
    <name type="scientific">Pedococcus bigeumensis</name>
    <dbReference type="NCBI Taxonomy" id="433644"/>
    <lineage>
        <taxon>Bacteria</taxon>
        <taxon>Bacillati</taxon>
        <taxon>Actinomycetota</taxon>
        <taxon>Actinomycetes</taxon>
        <taxon>Micrococcales</taxon>
        <taxon>Intrasporangiaceae</taxon>
        <taxon>Pedococcus</taxon>
    </lineage>
</organism>
<gene>
    <name evidence="2" type="ORF">EAH86_16610</name>
</gene>
<evidence type="ECO:0000256" key="1">
    <source>
        <dbReference type="SAM" id="Phobius"/>
    </source>
</evidence>
<feature type="transmembrane region" description="Helical" evidence="1">
    <location>
        <begin position="117"/>
        <end position="137"/>
    </location>
</feature>
<dbReference type="OrthoDB" id="5188656at2"/>
<dbReference type="AlphaFoldDB" id="A0A502CLR2"/>
<dbReference type="Proteomes" id="UP000317722">
    <property type="component" value="Unassembled WGS sequence"/>
</dbReference>
<protein>
    <recommendedName>
        <fullName evidence="4">ABC transporter permease</fullName>
    </recommendedName>
</protein>
<evidence type="ECO:0000313" key="2">
    <source>
        <dbReference type="EMBL" id="TPG13858.1"/>
    </source>
</evidence>
<proteinExistence type="predicted"/>